<evidence type="ECO:0000313" key="1">
    <source>
        <dbReference type="EMBL" id="SFR09705.1"/>
    </source>
</evidence>
<dbReference type="EMBL" id="FOYM01000019">
    <property type="protein sequence ID" value="SFR09705.1"/>
    <property type="molecule type" value="Genomic_DNA"/>
</dbReference>
<reference evidence="2" key="1">
    <citation type="submission" date="2016-10" db="EMBL/GenBank/DDBJ databases">
        <authorList>
            <person name="Varghese N."/>
            <person name="Submissions S."/>
        </authorList>
    </citation>
    <scope>NUCLEOTIDE SEQUENCE [LARGE SCALE GENOMIC DNA]</scope>
    <source>
        <strain evidence="2">DSM 3669</strain>
    </source>
</reference>
<organism evidence="1 2">
    <name type="scientific">Desulfoscipio geothermicus DSM 3669</name>
    <dbReference type="NCBI Taxonomy" id="1121426"/>
    <lineage>
        <taxon>Bacteria</taxon>
        <taxon>Bacillati</taxon>
        <taxon>Bacillota</taxon>
        <taxon>Clostridia</taxon>
        <taxon>Eubacteriales</taxon>
        <taxon>Desulfallaceae</taxon>
        <taxon>Desulfoscipio</taxon>
    </lineage>
</organism>
<dbReference type="Gene3D" id="2.20.28.30">
    <property type="entry name" value="RNA polymerase ii, chain L"/>
    <property type="match status" value="1"/>
</dbReference>
<sequence length="42" mass="4762">MCETGIIQYKCKDCGLSFWVKKEDDPRFCPFCESALIAAGEE</sequence>
<gene>
    <name evidence="1" type="ORF">SAMN05660706_11934</name>
</gene>
<dbReference type="RefSeq" id="WP_281246374.1">
    <property type="nucleotide sequence ID" value="NZ_FOYM01000019.1"/>
</dbReference>
<keyword evidence="2" id="KW-1185">Reference proteome</keyword>
<proteinExistence type="predicted"/>
<accession>A0A1I6DW89</accession>
<evidence type="ECO:0000313" key="2">
    <source>
        <dbReference type="Proteomes" id="UP000199584"/>
    </source>
</evidence>
<dbReference type="AlphaFoldDB" id="A0A1I6DW89"/>
<protein>
    <submittedName>
        <fullName evidence="1">Uncharacterized protein</fullName>
    </submittedName>
</protein>
<dbReference type="Proteomes" id="UP000199584">
    <property type="component" value="Unassembled WGS sequence"/>
</dbReference>
<name>A0A1I6DW89_9FIRM</name>
<dbReference type="STRING" id="39060.SAMN05660706_11934"/>